<name>A0A8E0VFE0_9TREM</name>
<feature type="compositionally biased region" description="Polar residues" evidence="1">
    <location>
        <begin position="126"/>
        <end position="135"/>
    </location>
</feature>
<dbReference type="AlphaFoldDB" id="A0A8E0VFE0"/>
<gene>
    <name evidence="2" type="ORF">FBUS_08445</name>
</gene>
<reference evidence="2" key="1">
    <citation type="submission" date="2019-05" db="EMBL/GenBank/DDBJ databases">
        <title>Annotation for the trematode Fasciolopsis buski.</title>
        <authorList>
            <person name="Choi Y.-J."/>
        </authorList>
    </citation>
    <scope>NUCLEOTIDE SEQUENCE</scope>
    <source>
        <strain evidence="2">HT</strain>
        <tissue evidence="2">Whole worm</tissue>
    </source>
</reference>
<keyword evidence="3" id="KW-1185">Reference proteome</keyword>
<evidence type="ECO:0000313" key="2">
    <source>
        <dbReference type="EMBL" id="KAA0184812.1"/>
    </source>
</evidence>
<feature type="region of interest" description="Disordered" evidence="1">
    <location>
        <begin position="437"/>
        <end position="471"/>
    </location>
</feature>
<organism evidence="2 3">
    <name type="scientific">Fasciolopsis buskii</name>
    <dbReference type="NCBI Taxonomy" id="27845"/>
    <lineage>
        <taxon>Eukaryota</taxon>
        <taxon>Metazoa</taxon>
        <taxon>Spiralia</taxon>
        <taxon>Lophotrochozoa</taxon>
        <taxon>Platyhelminthes</taxon>
        <taxon>Trematoda</taxon>
        <taxon>Digenea</taxon>
        <taxon>Plagiorchiida</taxon>
        <taxon>Echinostomata</taxon>
        <taxon>Echinostomatoidea</taxon>
        <taxon>Fasciolidae</taxon>
        <taxon>Fasciolopsis</taxon>
    </lineage>
</organism>
<evidence type="ECO:0000313" key="3">
    <source>
        <dbReference type="Proteomes" id="UP000728185"/>
    </source>
</evidence>
<feature type="compositionally biased region" description="Polar residues" evidence="1">
    <location>
        <begin position="403"/>
        <end position="414"/>
    </location>
</feature>
<protein>
    <recommendedName>
        <fullName evidence="4">SAM domain-containing protein</fullName>
    </recommendedName>
</protein>
<feature type="region of interest" description="Disordered" evidence="1">
    <location>
        <begin position="68"/>
        <end position="135"/>
    </location>
</feature>
<sequence length="927" mass="101686">MLFARTHVNTHTHTRTLFVICGLDRLVSSAPMVYESCVDPHRHLRSSENHLHQKASCLRGWYQGQIESDEDEYDRSKDERDSDCGRNHNRDTIDDADRRQRQWRSGTSQTPCTDPTEDSVNETFRETNTYSPSSTMHAESKFSLMDQLRQHFLSLFGCCSNPIAATYGHSTSPRRPSQRAGSGLFKRFLSLAPSEISTLQSQGTANTHAPASACESGHFVLPSEVDVGQLLGTPVTRPAEMEDVPVRTSVLHGNSEPSVPIAVDQNSFTPGKVLKPKRANGEEPAISSRVRERLAASGELLPALQLRDRVPALNGLKLSDSGSILNRSGSSGPTPTTASFGASADTFGFLKQDSEARHLLTIALRSQKKTILASWHYLVSRQSGVHLPVLQSSLSPSLSATANRTGFKTPSPVSALSPLAETKSTETKIPGVTANMTTTPALDSTAHNQSLSHSTNSVDTPNSTGVAEGSVTPMTNRDAFELELLDCLLDMLLDHLEGGTTWNNMTQYLSNPTSAGPPTTPQGYVSKNSSSDVATRFDSFLRRLTEQFQGGLLPGTVSLPNSPLLVEFLHTAFLMMWSAFDKPLHAQLNRPHELLAWHKLISDAVAMAVHNLAVLDECGDMRHPGPDGIFPEGRLIPLRRNRTFAVRACGPAAHARDEINRRALTQSQDRIDASPPLRSRVRPLSMAYHSNDRQRTLSFEVNQPDSTTGTGVAGVPVTGLVADLDSAARRRASFARASERSSLFRRSSGNFGPAPLTEDLNEDESSVRTADVETGTTLFGTTAHLRASRRYATFHHQIEEEREETEKLNGELIRLSTQHNQLLTAMIQQKHSEVDYLRALAPEAVAYNQDLATGCSNLCEWFASLNLSPSDLEKLNSQGITDEEDFLKTITKEDLWRLNLSGGAILRIWHKLSKIRQAASATIVSQL</sequence>
<dbReference type="OrthoDB" id="275301at2759"/>
<feature type="region of interest" description="Disordered" evidence="1">
    <location>
        <begin position="744"/>
        <end position="769"/>
    </location>
</feature>
<comment type="caution">
    <text evidence="2">The sequence shown here is derived from an EMBL/GenBank/DDBJ whole genome shotgun (WGS) entry which is preliminary data.</text>
</comment>
<evidence type="ECO:0008006" key="4">
    <source>
        <dbReference type="Google" id="ProtNLM"/>
    </source>
</evidence>
<feature type="compositionally biased region" description="Polar residues" evidence="1">
    <location>
        <begin position="437"/>
        <end position="465"/>
    </location>
</feature>
<feature type="compositionally biased region" description="Basic and acidic residues" evidence="1">
    <location>
        <begin position="74"/>
        <end position="100"/>
    </location>
</feature>
<feature type="region of interest" description="Disordered" evidence="1">
    <location>
        <begin position="403"/>
        <end position="425"/>
    </location>
</feature>
<accession>A0A8E0VFE0</accession>
<evidence type="ECO:0000256" key="1">
    <source>
        <dbReference type="SAM" id="MobiDB-lite"/>
    </source>
</evidence>
<feature type="compositionally biased region" description="Polar residues" evidence="1">
    <location>
        <begin position="103"/>
        <end position="113"/>
    </location>
</feature>
<dbReference type="Proteomes" id="UP000728185">
    <property type="component" value="Unassembled WGS sequence"/>
</dbReference>
<proteinExistence type="predicted"/>
<dbReference type="EMBL" id="LUCM01010887">
    <property type="protein sequence ID" value="KAA0184812.1"/>
    <property type="molecule type" value="Genomic_DNA"/>
</dbReference>
<feature type="region of interest" description="Disordered" evidence="1">
    <location>
        <begin position="252"/>
        <end position="271"/>
    </location>
</feature>